<comment type="subcellular location">
    <subcellularLocation>
        <location evidence="12">Golgi apparatus</location>
        <location evidence="12">trans-Golgi network membrane</location>
        <topology evidence="12">Single-pass type IV membrane protein</topology>
    </subcellularLocation>
</comment>
<dbReference type="GO" id="GO:0016020">
    <property type="term" value="C:membrane"/>
    <property type="evidence" value="ECO:0007669"/>
    <property type="project" value="InterPro"/>
</dbReference>
<dbReference type="GO" id="GO:0006906">
    <property type="term" value="P:vesicle fusion"/>
    <property type="evidence" value="ECO:0007669"/>
    <property type="project" value="UniProtKB-ARBA"/>
</dbReference>
<feature type="region of interest" description="Disordered" evidence="15">
    <location>
        <begin position="1"/>
        <end position="48"/>
    </location>
</feature>
<dbReference type="SUPFAM" id="SSF57903">
    <property type="entry name" value="FYVE/PHD zinc finger"/>
    <property type="match status" value="1"/>
</dbReference>
<feature type="compositionally biased region" description="Polar residues" evidence="15">
    <location>
        <begin position="540"/>
        <end position="550"/>
    </location>
</feature>
<evidence type="ECO:0000256" key="10">
    <source>
        <dbReference type="ARBA" id="ARBA00023034"/>
    </source>
</evidence>
<dbReference type="PROSITE" id="PS50016">
    <property type="entry name" value="ZF_PHD_2"/>
    <property type="match status" value="1"/>
</dbReference>
<accession>A0A816LQX3</accession>
<dbReference type="InterPro" id="IPR011011">
    <property type="entry name" value="Znf_FYVE_PHD"/>
</dbReference>
<feature type="compositionally biased region" description="Acidic residues" evidence="15">
    <location>
        <begin position="133"/>
        <end position="147"/>
    </location>
</feature>
<keyword evidence="10" id="KW-0333">Golgi apparatus</keyword>
<dbReference type="PROSITE" id="PS50192">
    <property type="entry name" value="T_SNARE"/>
    <property type="match status" value="1"/>
</dbReference>
<evidence type="ECO:0000256" key="4">
    <source>
        <dbReference type="ARBA" id="ARBA00022723"/>
    </source>
</evidence>
<evidence type="ECO:0000256" key="3">
    <source>
        <dbReference type="ARBA" id="ARBA00022692"/>
    </source>
</evidence>
<feature type="region of interest" description="Disordered" evidence="15">
    <location>
        <begin position="131"/>
        <end position="290"/>
    </location>
</feature>
<dbReference type="Proteomes" id="UP001295469">
    <property type="component" value="Chromosome C05"/>
</dbReference>
<dbReference type="GO" id="GO:0009658">
    <property type="term" value="P:chloroplast organization"/>
    <property type="evidence" value="ECO:0007669"/>
    <property type="project" value="UniProtKB-ARBA"/>
</dbReference>
<keyword evidence="8" id="KW-0653">Protein transport</keyword>
<dbReference type="SMART" id="SM00184">
    <property type="entry name" value="RING"/>
    <property type="match status" value="1"/>
</dbReference>
<feature type="compositionally biased region" description="Polar residues" evidence="15">
    <location>
        <begin position="268"/>
        <end position="280"/>
    </location>
</feature>
<dbReference type="InterPro" id="IPR001965">
    <property type="entry name" value="Znf_PHD"/>
</dbReference>
<feature type="compositionally biased region" description="Basic residues" evidence="15">
    <location>
        <begin position="254"/>
        <end position="267"/>
    </location>
</feature>
<dbReference type="PROSITE" id="PS50089">
    <property type="entry name" value="ZF_RING_2"/>
    <property type="match status" value="1"/>
</dbReference>
<dbReference type="EMBL" id="HG994369">
    <property type="protein sequence ID" value="CAF1938214.1"/>
    <property type="molecule type" value="Genomic_DNA"/>
</dbReference>
<evidence type="ECO:0000256" key="9">
    <source>
        <dbReference type="ARBA" id="ARBA00022989"/>
    </source>
</evidence>
<dbReference type="InterPro" id="IPR000727">
    <property type="entry name" value="T_SNARE_dom"/>
</dbReference>
<evidence type="ECO:0000256" key="15">
    <source>
        <dbReference type="SAM" id="MobiDB-lite"/>
    </source>
</evidence>
<dbReference type="GO" id="GO:0050832">
    <property type="term" value="P:defense response to fungus"/>
    <property type="evidence" value="ECO:0007669"/>
    <property type="project" value="UniProtKB-ARBA"/>
</dbReference>
<evidence type="ECO:0000256" key="5">
    <source>
        <dbReference type="ARBA" id="ARBA00022771"/>
    </source>
</evidence>
<evidence type="ECO:0000259" key="18">
    <source>
        <dbReference type="PROSITE" id="PS50089"/>
    </source>
</evidence>
<dbReference type="Pfam" id="PF13639">
    <property type="entry name" value="zf-RING_2"/>
    <property type="match status" value="1"/>
</dbReference>
<dbReference type="GO" id="GO:0098629">
    <property type="term" value="P:trans-Golgi network membrane organization"/>
    <property type="evidence" value="ECO:0007669"/>
    <property type="project" value="UniProtKB-ARBA"/>
</dbReference>
<keyword evidence="4" id="KW-0479">Metal-binding</keyword>
<dbReference type="InterPro" id="IPR001841">
    <property type="entry name" value="Znf_RING"/>
</dbReference>
<evidence type="ECO:0000256" key="1">
    <source>
        <dbReference type="ARBA" id="ARBA00009063"/>
    </source>
</evidence>
<dbReference type="PROSITE" id="PS00518">
    <property type="entry name" value="ZF_RING_1"/>
    <property type="match status" value="1"/>
</dbReference>
<keyword evidence="5 13" id="KW-0863">Zinc-finger</keyword>
<comment type="similarity">
    <text evidence="1 14">Belongs to the syntaxin family.</text>
</comment>
<dbReference type="SUPFAM" id="SSF47661">
    <property type="entry name" value="t-snare proteins"/>
    <property type="match status" value="1"/>
</dbReference>
<reference evidence="20" key="1">
    <citation type="submission" date="2021-01" db="EMBL/GenBank/DDBJ databases">
        <authorList>
            <consortium name="Genoscope - CEA"/>
            <person name="William W."/>
        </authorList>
    </citation>
    <scope>NUCLEOTIDE SEQUENCE</scope>
</reference>
<keyword evidence="11 16" id="KW-0472">Membrane</keyword>
<dbReference type="AlphaFoldDB" id="A0A816LQX3"/>
<keyword evidence="2" id="KW-0813">Transport</keyword>
<dbReference type="CDD" id="cd16574">
    <property type="entry name" value="RING-HC_Topors"/>
    <property type="match status" value="1"/>
</dbReference>
<evidence type="ECO:0000256" key="12">
    <source>
        <dbReference type="ARBA" id="ARBA00037801"/>
    </source>
</evidence>
<dbReference type="GO" id="GO:0043001">
    <property type="term" value="P:Golgi to plasma membrane protein transport"/>
    <property type="evidence" value="ECO:0007669"/>
    <property type="project" value="UniProtKB-ARBA"/>
</dbReference>
<dbReference type="GO" id="GO:0007030">
    <property type="term" value="P:Golgi organization"/>
    <property type="evidence" value="ECO:0007669"/>
    <property type="project" value="UniProtKB-ARBA"/>
</dbReference>
<dbReference type="PANTHER" id="PTHR47177:SF6">
    <property type="entry name" value="ZINC FINGER PHD-TYPE DOMAIN-CONTAINING PROTEIN"/>
    <property type="match status" value="1"/>
</dbReference>
<evidence type="ECO:0000256" key="8">
    <source>
        <dbReference type="ARBA" id="ARBA00022927"/>
    </source>
</evidence>
<dbReference type="SMART" id="SM00503">
    <property type="entry name" value="SynN"/>
    <property type="match status" value="1"/>
</dbReference>
<dbReference type="GO" id="GO:0006896">
    <property type="term" value="P:Golgi to vacuole transport"/>
    <property type="evidence" value="ECO:0007669"/>
    <property type="project" value="UniProtKB-ARBA"/>
</dbReference>
<dbReference type="InterPro" id="IPR010989">
    <property type="entry name" value="SNARE"/>
</dbReference>
<dbReference type="GO" id="GO:0005802">
    <property type="term" value="C:trans-Golgi network"/>
    <property type="evidence" value="ECO:0007669"/>
    <property type="project" value="UniProtKB-ARBA"/>
</dbReference>
<dbReference type="Gene3D" id="3.30.40.10">
    <property type="entry name" value="Zinc/RING finger domain, C3HC4 (zinc finger)"/>
    <property type="match status" value="2"/>
</dbReference>
<name>A0A816LQX3_BRANA</name>
<dbReference type="GO" id="GO:0005484">
    <property type="term" value="F:SNAP receptor activity"/>
    <property type="evidence" value="ECO:0007669"/>
    <property type="project" value="InterPro"/>
</dbReference>
<feature type="compositionally biased region" description="Basic residues" evidence="15">
    <location>
        <begin position="201"/>
        <end position="228"/>
    </location>
</feature>
<dbReference type="CDD" id="cd15845">
    <property type="entry name" value="SNARE_syntaxin16"/>
    <property type="match status" value="1"/>
</dbReference>
<sequence>MGKRNNLKRSVRSKDKGSDESDEDYVISDEDESEGDDLNEYAYGEDSFDGYAVEEDEVEVEEEVVLRCVEWPKVKTGPRGNRKITGCRSRKVEQVFVVSDKEEDEDLDDAEEEDERKSVKEIGLGKRRRVFYEVEDEDGDYPEEEDVSCGKEEMALEEQENASEKEDDGDYDEDEDGDEEFTADEEDVSLDEEEEEEALKVCKRNKRKQRSRGGRKRRNVASGRKRRGKNTEEGVDEEDDDDDDGDFVDDCLPARKRARSLRPRRRCTLQSDSDIASSGESDYEYTISEEEREQVREASSLLRTRVKHVSSTRKATVHKDLPQPRKSPVKKSEKKVEIVMKNVCGICLSEEDMRRLKGTLDCCSHYFCFTCIMEWSKVESRCPLCKQRFRTISKPARSTHGVDLREVVIRVPERDQVYQPTEEELRSYLDPYENIICLECHQGEDDGLMLLCDLCDSSAHTYCVGLGMEVPEGNWYCDACRPVALGTAISQAHATSEPQRVTGFYSRPSPLVVSGQYQDPSSLVSPRTPFSSGDYLFSSRNGDVQGSSPSGLGGATTLSRRRTLHRHIQNIINGDRLVNMGSRSGGTSMIANSSDGFLATQIGHGREREPPQPTGMSLYTISEERLHSNNPLISTHGPELLSPKLDHFGSEEGVRHFSSNTFRGDAPIDLGLRHGLAQGDPLFGNQQHLRSYMPNTMFLTGGERLQQRVKAHLQNLSRQINLGQATFEEISTCSIHTILAACGLEHKSSEVHFVPPKYRNSLRSVRAPMTESKSGVGPVIEMASTSLLHPKRSYTPVSTEDPANSSKGAVTVGLPPDWVDVSEEISVNIQRARTKMAELGKAHAKALMPSFGDGKEDQHQIESLTQEVTFLLRKSEKQLQRLSKGGPSEDSSVRKNVQRSLATDLQQLSMELRKKQSTYLKRLRLQKEDGGDLEMNLNGSSSRAEDDDFDDILFSEHQMSKIKKSEEISVEREKEIQQVVESVNELAQIMKDLSALVIDQGTIVDRIDYNIQNVASTVEDGLKQLQKAERTQRSGGMVKCASVLVILCFIMLVLLILKEIIF</sequence>
<feature type="transmembrane region" description="Helical" evidence="16">
    <location>
        <begin position="1036"/>
        <end position="1057"/>
    </location>
</feature>
<dbReference type="InterPro" id="IPR006012">
    <property type="entry name" value="Syntaxin/epimorphin_CS"/>
</dbReference>
<protein>
    <submittedName>
        <fullName evidence="20">(rape) hypothetical protein</fullName>
    </submittedName>
</protein>
<evidence type="ECO:0000256" key="7">
    <source>
        <dbReference type="ARBA" id="ARBA00022833"/>
    </source>
</evidence>
<dbReference type="PANTHER" id="PTHR47177">
    <property type="entry name" value="F18C1.6 PROTEIN"/>
    <property type="match status" value="1"/>
</dbReference>
<dbReference type="GO" id="GO:0009863">
    <property type="term" value="P:salicylic acid mediated signaling pathway"/>
    <property type="evidence" value="ECO:0007669"/>
    <property type="project" value="UniProtKB-ARBA"/>
</dbReference>
<proteinExistence type="inferred from homology"/>
<feature type="region of interest" description="Disordered" evidence="15">
    <location>
        <begin position="540"/>
        <end position="559"/>
    </location>
</feature>
<evidence type="ECO:0000256" key="11">
    <source>
        <dbReference type="ARBA" id="ARBA00023136"/>
    </source>
</evidence>
<feature type="domain" description="PHD-type" evidence="17">
    <location>
        <begin position="434"/>
        <end position="483"/>
    </location>
</feature>
<evidence type="ECO:0000256" key="16">
    <source>
        <dbReference type="SAM" id="Phobius"/>
    </source>
</evidence>
<dbReference type="GO" id="GO:0008270">
    <property type="term" value="F:zinc ion binding"/>
    <property type="evidence" value="ECO:0007669"/>
    <property type="project" value="UniProtKB-KW"/>
</dbReference>
<feature type="compositionally biased region" description="Basic residues" evidence="15">
    <location>
        <begin position="1"/>
        <end position="11"/>
    </location>
</feature>
<evidence type="ECO:0000256" key="13">
    <source>
        <dbReference type="PROSITE-ProRule" id="PRU00175"/>
    </source>
</evidence>
<feature type="compositionally biased region" description="Acidic residues" evidence="15">
    <location>
        <begin position="155"/>
        <end position="197"/>
    </location>
</feature>
<feature type="compositionally biased region" description="Acidic residues" evidence="15">
    <location>
        <begin position="101"/>
        <end position="114"/>
    </location>
</feature>
<dbReference type="PROSITE" id="PS00914">
    <property type="entry name" value="SYNTAXIN"/>
    <property type="match status" value="1"/>
</dbReference>
<keyword evidence="7" id="KW-0862">Zinc</keyword>
<evidence type="ECO:0000313" key="20">
    <source>
        <dbReference type="EMBL" id="CAF1938214.1"/>
    </source>
</evidence>
<dbReference type="SMART" id="SM00397">
    <property type="entry name" value="t_SNARE"/>
    <property type="match status" value="1"/>
</dbReference>
<feature type="domain" description="RING-type" evidence="18">
    <location>
        <begin position="344"/>
        <end position="386"/>
    </location>
</feature>
<dbReference type="InterPro" id="IPR058746">
    <property type="entry name" value="Znf_RING-type_Topors"/>
</dbReference>
<evidence type="ECO:0000259" key="19">
    <source>
        <dbReference type="PROSITE" id="PS50192"/>
    </source>
</evidence>
<evidence type="ECO:0000256" key="6">
    <source>
        <dbReference type="ARBA" id="ARBA00022821"/>
    </source>
</evidence>
<dbReference type="SMART" id="SM00249">
    <property type="entry name" value="PHD"/>
    <property type="match status" value="1"/>
</dbReference>
<organism evidence="20">
    <name type="scientific">Brassica napus</name>
    <name type="common">Rape</name>
    <dbReference type="NCBI Taxonomy" id="3708"/>
    <lineage>
        <taxon>Eukaryota</taxon>
        <taxon>Viridiplantae</taxon>
        <taxon>Streptophyta</taxon>
        <taxon>Embryophyta</taxon>
        <taxon>Tracheophyta</taxon>
        <taxon>Spermatophyta</taxon>
        <taxon>Magnoliopsida</taxon>
        <taxon>eudicotyledons</taxon>
        <taxon>Gunneridae</taxon>
        <taxon>Pentapetalae</taxon>
        <taxon>rosids</taxon>
        <taxon>malvids</taxon>
        <taxon>Brassicales</taxon>
        <taxon>Brassicaceae</taxon>
        <taxon>Brassiceae</taxon>
        <taxon>Brassica</taxon>
    </lineage>
</organism>
<keyword evidence="3 16" id="KW-0812">Transmembrane</keyword>
<feature type="compositionally biased region" description="Acidic residues" evidence="15">
    <location>
        <begin position="20"/>
        <end position="39"/>
    </location>
</feature>
<dbReference type="Gene3D" id="1.20.58.70">
    <property type="match status" value="1"/>
</dbReference>
<dbReference type="InterPro" id="IPR013083">
    <property type="entry name" value="Znf_RING/FYVE/PHD"/>
</dbReference>
<dbReference type="Pfam" id="PF00628">
    <property type="entry name" value="PHD"/>
    <property type="match status" value="1"/>
</dbReference>
<feature type="region of interest" description="Disordered" evidence="15">
    <location>
        <begin position="98"/>
        <end position="118"/>
    </location>
</feature>
<feature type="region of interest" description="Disordered" evidence="15">
    <location>
        <begin position="309"/>
        <end position="332"/>
    </location>
</feature>
<feature type="compositionally biased region" description="Acidic residues" evidence="15">
    <location>
        <begin position="233"/>
        <end position="249"/>
    </location>
</feature>
<keyword evidence="6" id="KW-0611">Plant defense</keyword>
<dbReference type="InterPro" id="IPR006011">
    <property type="entry name" value="Syntaxin_N"/>
</dbReference>
<keyword evidence="9 16" id="KW-1133">Transmembrane helix</keyword>
<evidence type="ECO:0000256" key="2">
    <source>
        <dbReference type="ARBA" id="ARBA00022448"/>
    </source>
</evidence>
<feature type="compositionally biased region" description="Acidic residues" evidence="15">
    <location>
        <begin position="281"/>
        <end position="290"/>
    </location>
</feature>
<dbReference type="FunFam" id="1.20.58.70:FF:000010">
    <property type="entry name" value="Syntaxin-43"/>
    <property type="match status" value="1"/>
</dbReference>
<dbReference type="SUPFAM" id="SSF57850">
    <property type="entry name" value="RING/U-box"/>
    <property type="match status" value="1"/>
</dbReference>
<gene>
    <name evidence="20" type="ORF">DARMORV10_C05P61520.1</name>
</gene>
<dbReference type="GO" id="GO:0006886">
    <property type="term" value="P:intracellular protein transport"/>
    <property type="evidence" value="ECO:0007669"/>
    <property type="project" value="InterPro"/>
</dbReference>
<dbReference type="InterPro" id="IPR017907">
    <property type="entry name" value="Znf_RING_CS"/>
</dbReference>
<evidence type="ECO:0000256" key="14">
    <source>
        <dbReference type="RuleBase" id="RU003858"/>
    </source>
</evidence>
<dbReference type="Pfam" id="PF05739">
    <property type="entry name" value="SNARE"/>
    <property type="match status" value="1"/>
</dbReference>
<dbReference type="InterPro" id="IPR019787">
    <property type="entry name" value="Znf_PHD-finger"/>
</dbReference>
<evidence type="ECO:0000259" key="17">
    <source>
        <dbReference type="PROSITE" id="PS50016"/>
    </source>
</evidence>
<feature type="domain" description="T-SNARE coiled-coil homology" evidence="19">
    <location>
        <begin position="966"/>
        <end position="1028"/>
    </location>
</feature>